<organism evidence="1 2">
    <name type="scientific">Paenibacillus alvei</name>
    <name type="common">Bacillus alvei</name>
    <dbReference type="NCBI Taxonomy" id="44250"/>
    <lineage>
        <taxon>Bacteria</taxon>
        <taxon>Bacillati</taxon>
        <taxon>Bacillota</taxon>
        <taxon>Bacilli</taxon>
        <taxon>Bacillales</taxon>
        <taxon>Paenibacillaceae</taxon>
        <taxon>Paenibacillus</taxon>
    </lineage>
</organism>
<dbReference type="AlphaFoldDB" id="A0A383RCW8"/>
<evidence type="ECO:0000313" key="1">
    <source>
        <dbReference type="EMBL" id="SYX84422.1"/>
    </source>
</evidence>
<accession>A0A383RCW8</accession>
<protein>
    <submittedName>
        <fullName evidence="1">Uncharacterized protein</fullName>
    </submittedName>
</protein>
<dbReference type="EMBL" id="LS992241">
    <property type="protein sequence ID" value="SYX84422.1"/>
    <property type="molecule type" value="Genomic_DNA"/>
</dbReference>
<gene>
    <name evidence="1" type="ORF">PBLR_12844</name>
</gene>
<evidence type="ECO:0000313" key="2">
    <source>
        <dbReference type="Proteomes" id="UP000304148"/>
    </source>
</evidence>
<proteinExistence type="predicted"/>
<name>A0A383RCW8_PAEAL</name>
<dbReference type="Proteomes" id="UP000304148">
    <property type="component" value="Chromosome"/>
</dbReference>
<sequence length="29" mass="3361">MNRMNKGNLNVDIDKFRKINEIISEHCGA</sequence>
<reference evidence="2" key="1">
    <citation type="submission" date="2018-08" db="EMBL/GenBank/DDBJ databases">
        <authorList>
            <person name="Chevrot R."/>
        </authorList>
    </citation>
    <scope>NUCLEOTIDE SEQUENCE [LARGE SCALE GENOMIC DNA]</scope>
</reference>